<organism evidence="2 3">
    <name type="scientific">Prorocentrum cordatum</name>
    <dbReference type="NCBI Taxonomy" id="2364126"/>
    <lineage>
        <taxon>Eukaryota</taxon>
        <taxon>Sar</taxon>
        <taxon>Alveolata</taxon>
        <taxon>Dinophyceae</taxon>
        <taxon>Prorocentrales</taxon>
        <taxon>Prorocentraceae</taxon>
        <taxon>Prorocentrum</taxon>
    </lineage>
</organism>
<feature type="region of interest" description="Disordered" evidence="1">
    <location>
        <begin position="1036"/>
        <end position="1101"/>
    </location>
</feature>
<feature type="region of interest" description="Disordered" evidence="1">
    <location>
        <begin position="363"/>
        <end position="402"/>
    </location>
</feature>
<gene>
    <name evidence="2" type="ORF">PCOR1329_LOCUS75622</name>
</gene>
<feature type="non-terminal residue" evidence="2">
    <location>
        <position position="1101"/>
    </location>
</feature>
<comment type="caution">
    <text evidence="2">The sequence shown here is derived from an EMBL/GenBank/DDBJ whole genome shotgun (WGS) entry which is preliminary data.</text>
</comment>
<name>A0ABN9XCY0_9DINO</name>
<accession>A0ABN9XCY0</accession>
<proteinExistence type="predicted"/>
<dbReference type="Proteomes" id="UP001189429">
    <property type="component" value="Unassembled WGS sequence"/>
</dbReference>
<sequence length="1101" mass="119144">MWLATWQRKVGSQPHFSAAINDIQVAELVEVVDQLAEVVGAICDSKWENKVTATNDVGRALQVFATAQPEGAAFPEEIQNHAVLRGAQLEPTGLAVVLAVVQFLRIEREDDIPQDEVSEGSEMEKVEMSVKRMPEIASKTVNFTIDEGRVREQLWIDSGGREEDFRYGADRTATVFRRGFNDAVKSDWMARRPQWIVHVRTGARVHCARMAPLLPSRRWARGPGGHLDFEEMHLTGEKAGRPEWWGPRIVAARRFEGSGPGVVVSDAGQRGWSEPAVTLDDDLPEVKLAVLSKKQPGGHGGWSSSGDPEWWRKFTDARPTPLPARILQGALAAWGARETAEVPLAAAEGDVKGAAMRARENFGNPGASALAGDSRTSGARDEALGPEPWAEGSPEIGGEQPRDRDIGWRQWGRGAGCRVASAPGPDRDSARQGEATRCMRQTAWTTIDGDQLEKRQSTVALFLIPDEIQTQKHALMAISRLEERRAVAVLSLEESKQVRSTRPDRILKPRRVVVEMAGGVAKARPTVTGGVEVKQGDDFSIEVSQSQLAQGMAMLKLDRTAPFEGKWLQSQTRLGLAAQVGVAQQQADRCLVETLAEEGTVITQQAFVEVQEPAASADTAMESLALIEGARAPIKCFTSGLPLGSLIKQEGSETSSVSGAEDYKIPEHHRAIKTTVTRADELASFPAWRWKFARHYQDDGLESIREEDEEMARVNSEAGVKGAPKWGKRKRLRHLSRAGCERARPYFDAEEEEPEASGAHAPANHYFGAPAARAEDDASAEAGAPRGHYFQEPAPLARGGGAEARASGGRSPYVGEADGGVLSEEVLQRFQPFFDAVEVVTPAQRCSAAAFLDEHGATAPEDLVLCGLAEAFTAALELKPVPRAKAARLAVHEEVQEEHEQAELQRRSGSKLLKTYLRLSFSAQAASTTRAAPPGTRALGAARGRGAARRPAAHYFGAPSAGEERRAAVTRWRRRPAVGGGGAAAAAADGCGDAGGHAARFEGELWGRVVGQDVRNWKLASGRSAKKETFGVKWYWDAEGPPEGSPPAAPAAGPSQDALGPSALDALAERRRRDEAALAARREAAKQGRRTRDVRAQVERE</sequence>
<evidence type="ECO:0000313" key="2">
    <source>
        <dbReference type="EMBL" id="CAK0897449.1"/>
    </source>
</evidence>
<protein>
    <recommendedName>
        <fullName evidence="4">RNA helicase</fullName>
    </recommendedName>
</protein>
<keyword evidence="3" id="KW-1185">Reference proteome</keyword>
<feature type="compositionally biased region" description="Basic and acidic residues" evidence="1">
    <location>
        <begin position="1067"/>
        <end position="1101"/>
    </location>
</feature>
<reference evidence="2" key="1">
    <citation type="submission" date="2023-10" db="EMBL/GenBank/DDBJ databases">
        <authorList>
            <person name="Chen Y."/>
            <person name="Shah S."/>
            <person name="Dougan E. K."/>
            <person name="Thang M."/>
            <person name="Chan C."/>
        </authorList>
    </citation>
    <scope>NUCLEOTIDE SEQUENCE [LARGE SCALE GENOMIC DNA]</scope>
</reference>
<evidence type="ECO:0000313" key="3">
    <source>
        <dbReference type="Proteomes" id="UP001189429"/>
    </source>
</evidence>
<evidence type="ECO:0008006" key="4">
    <source>
        <dbReference type="Google" id="ProtNLM"/>
    </source>
</evidence>
<feature type="region of interest" description="Disordered" evidence="1">
    <location>
        <begin position="776"/>
        <end position="810"/>
    </location>
</feature>
<evidence type="ECO:0000256" key="1">
    <source>
        <dbReference type="SAM" id="MobiDB-lite"/>
    </source>
</evidence>
<feature type="compositionally biased region" description="Low complexity" evidence="1">
    <location>
        <begin position="792"/>
        <end position="810"/>
    </location>
</feature>
<dbReference type="EMBL" id="CAUYUJ010020335">
    <property type="protein sequence ID" value="CAK0897449.1"/>
    <property type="molecule type" value="Genomic_DNA"/>
</dbReference>